<dbReference type="InterPro" id="IPR018337">
    <property type="entry name" value="Cell_wall/Cho-bd_repeat"/>
</dbReference>
<dbReference type="SUPFAM" id="SSF56601">
    <property type="entry name" value="beta-lactamase/transpeptidase-like"/>
    <property type="match status" value="1"/>
</dbReference>
<dbReference type="InterPro" id="IPR000871">
    <property type="entry name" value="Beta-lactam_class-A"/>
</dbReference>
<proteinExistence type="predicted"/>
<dbReference type="Gene3D" id="3.40.710.10">
    <property type="entry name" value="DD-peptidase/beta-lactamase superfamily"/>
    <property type="match status" value="1"/>
</dbReference>
<comment type="caution">
    <text evidence="3">The sequence shown here is derived from an EMBL/GenBank/DDBJ whole genome shotgun (WGS) entry which is preliminary data.</text>
</comment>
<dbReference type="GO" id="GO:0046677">
    <property type="term" value="P:response to antibiotic"/>
    <property type="evidence" value="ECO:0007669"/>
    <property type="project" value="InterPro"/>
</dbReference>
<protein>
    <recommendedName>
        <fullName evidence="2">Beta-lactamase class A catalytic domain-containing protein</fullName>
    </recommendedName>
</protein>
<organism evidence="3 4">
    <name type="scientific">Limosilactobacillus pontis</name>
    <dbReference type="NCBI Taxonomy" id="35787"/>
    <lineage>
        <taxon>Bacteria</taxon>
        <taxon>Bacillati</taxon>
        <taxon>Bacillota</taxon>
        <taxon>Bacilli</taxon>
        <taxon>Lactobacillales</taxon>
        <taxon>Lactobacillaceae</taxon>
        <taxon>Limosilactobacillus</taxon>
    </lineage>
</organism>
<keyword evidence="1" id="KW-0677">Repeat</keyword>
<evidence type="ECO:0000256" key="1">
    <source>
        <dbReference type="ARBA" id="ARBA00022737"/>
    </source>
</evidence>
<dbReference type="Pfam" id="PF01473">
    <property type="entry name" value="Choline_bind_1"/>
    <property type="match status" value="4"/>
</dbReference>
<dbReference type="AlphaFoldDB" id="A0A2J6NL64"/>
<evidence type="ECO:0000313" key="4">
    <source>
        <dbReference type="Proteomes" id="UP000239920"/>
    </source>
</evidence>
<evidence type="ECO:0000259" key="2">
    <source>
        <dbReference type="Pfam" id="PF13354"/>
    </source>
</evidence>
<sequence>MVFYGVTMMLFKDKDDYYSHAQNFLTAHQPIMSMAVYPSVIDGLETANVSDGSHFTYHVHVVDMHYIWASGLNSVIGFFGRPDSFVNYSNHVYYYGHDGRLYQNRFYTNWGHSYYFSDDGVRATSEVVKVGNDYYYFDNQGIMKTNYFLNQGGKVYYFGNDGKEYRDRFYNNWGHTYYFGADGARYTNQFYNNWGHTYYFGNDGARWDNRFYNNWGHTYYFGNDGARWDNCWMNAWGHWYYFKGDGVRATSEIAKVGNDYYYFDNRGIMKTNFFLNQDRKVYYFGNDGKEYRDRFYTNWEHTYYFGADGARYTNQFYNNWGHTYYFGADGARWDNRWMNAWGHRYYFKWDGSRATAEYFPVNGETYYFDNQGIAHDDPLVTQWKNLLNGYHGHNAMIAIQSQKDGIVREYNNNPGHRYTMASTVKVAVLAQLLHNTNGNLNGYQQSLAARMIRNSDNAATTEIVRNYLGGVSRMQDLYNALGMSETTPGPGTSWGLTTTTATDQLKLLNEIYMKPHSNYLNDQSRNYIKSLMGSVSGDQRWGISAGSSQYYIKNGWLALSAPWPWYVDSIGFIPQDNNNGYTIAVYTDNNIPMQVGVNMIESLARATKNIFNTL</sequence>
<dbReference type="InterPro" id="IPR045155">
    <property type="entry name" value="Beta-lactam_cat"/>
</dbReference>
<dbReference type="SUPFAM" id="SSF69360">
    <property type="entry name" value="Cell wall binding repeat"/>
    <property type="match status" value="2"/>
</dbReference>
<dbReference type="InterPro" id="IPR012338">
    <property type="entry name" value="Beta-lactam/transpept-like"/>
</dbReference>
<gene>
    <name evidence="3" type="ORF">CK797_08590</name>
</gene>
<dbReference type="Pfam" id="PF13354">
    <property type="entry name" value="Beta-lactamase2"/>
    <property type="match status" value="1"/>
</dbReference>
<dbReference type="GO" id="GO:0008800">
    <property type="term" value="F:beta-lactamase activity"/>
    <property type="evidence" value="ECO:0007669"/>
    <property type="project" value="InterPro"/>
</dbReference>
<reference evidence="3 4" key="1">
    <citation type="submission" date="2017-09" db="EMBL/GenBank/DDBJ databases">
        <title>Bacterial strain isolated from the female urinary microbiota.</title>
        <authorList>
            <person name="Thomas-White K."/>
            <person name="Kumar N."/>
            <person name="Forster S."/>
            <person name="Putonti C."/>
            <person name="Lawley T."/>
            <person name="Wolfe A.J."/>
        </authorList>
    </citation>
    <scope>NUCLEOTIDE SEQUENCE [LARGE SCALE GENOMIC DNA]</scope>
    <source>
        <strain evidence="3 4">UMB0683</strain>
    </source>
</reference>
<accession>A0A2J6NL64</accession>
<dbReference type="PANTHER" id="PTHR35333:SF3">
    <property type="entry name" value="BETA-LACTAMASE-TYPE TRANSPEPTIDASE FOLD CONTAINING PROTEIN"/>
    <property type="match status" value="1"/>
</dbReference>
<dbReference type="EMBL" id="PNFV01000014">
    <property type="protein sequence ID" value="PMB81926.1"/>
    <property type="molecule type" value="Genomic_DNA"/>
</dbReference>
<dbReference type="Proteomes" id="UP000239920">
    <property type="component" value="Unassembled WGS sequence"/>
</dbReference>
<name>A0A2J6NL64_9LACO</name>
<dbReference type="Gene3D" id="2.10.270.10">
    <property type="entry name" value="Cholin Binding"/>
    <property type="match status" value="4"/>
</dbReference>
<dbReference type="PANTHER" id="PTHR35333">
    <property type="entry name" value="BETA-LACTAMASE"/>
    <property type="match status" value="1"/>
</dbReference>
<evidence type="ECO:0000313" key="3">
    <source>
        <dbReference type="EMBL" id="PMB81926.1"/>
    </source>
</evidence>
<dbReference type="GO" id="GO:0030655">
    <property type="term" value="P:beta-lactam antibiotic catabolic process"/>
    <property type="evidence" value="ECO:0007669"/>
    <property type="project" value="InterPro"/>
</dbReference>
<feature type="domain" description="Beta-lactamase class A catalytic" evidence="2">
    <location>
        <begin position="446"/>
        <end position="541"/>
    </location>
</feature>